<dbReference type="SMART" id="SM00389">
    <property type="entry name" value="HOX"/>
    <property type="match status" value="1"/>
</dbReference>
<feature type="DNA-binding region" description="Homeobox" evidence="4">
    <location>
        <begin position="310"/>
        <end position="372"/>
    </location>
</feature>
<gene>
    <name evidence="7" type="ORF">QTG54_015899</name>
</gene>
<dbReference type="GO" id="GO:0006355">
    <property type="term" value="P:regulation of DNA-templated transcription"/>
    <property type="evidence" value="ECO:0007669"/>
    <property type="project" value="InterPro"/>
</dbReference>
<dbReference type="PANTHER" id="PTHR11850">
    <property type="entry name" value="HOMEOBOX PROTEIN TRANSCRIPTION FACTORS"/>
    <property type="match status" value="1"/>
</dbReference>
<dbReference type="GO" id="GO:0003677">
    <property type="term" value="F:DNA binding"/>
    <property type="evidence" value="ECO:0007669"/>
    <property type="project" value="UniProtKB-UniRule"/>
</dbReference>
<evidence type="ECO:0000256" key="5">
    <source>
        <dbReference type="SAM" id="MobiDB-lite"/>
    </source>
</evidence>
<evidence type="ECO:0000259" key="6">
    <source>
        <dbReference type="PROSITE" id="PS50071"/>
    </source>
</evidence>
<name>A0AAD9D594_9STRA</name>
<keyword evidence="8" id="KW-1185">Reference proteome</keyword>
<keyword evidence="2 4" id="KW-0371">Homeobox</keyword>
<dbReference type="InterPro" id="IPR001356">
    <property type="entry name" value="HD"/>
</dbReference>
<dbReference type="InterPro" id="IPR008422">
    <property type="entry name" value="KN_HD"/>
</dbReference>
<evidence type="ECO:0000313" key="7">
    <source>
        <dbReference type="EMBL" id="KAK1733484.1"/>
    </source>
</evidence>
<feature type="compositionally biased region" description="Low complexity" evidence="5">
    <location>
        <begin position="21"/>
        <end position="31"/>
    </location>
</feature>
<feature type="non-terminal residue" evidence="7">
    <location>
        <position position="1"/>
    </location>
</feature>
<dbReference type="InterPro" id="IPR050224">
    <property type="entry name" value="TALE_homeobox"/>
</dbReference>
<dbReference type="CDD" id="cd00086">
    <property type="entry name" value="homeodomain"/>
    <property type="match status" value="1"/>
</dbReference>
<proteinExistence type="predicted"/>
<keyword evidence="1 4" id="KW-0238">DNA-binding</keyword>
<organism evidence="7 8">
    <name type="scientific">Skeletonema marinoi</name>
    <dbReference type="NCBI Taxonomy" id="267567"/>
    <lineage>
        <taxon>Eukaryota</taxon>
        <taxon>Sar</taxon>
        <taxon>Stramenopiles</taxon>
        <taxon>Ochrophyta</taxon>
        <taxon>Bacillariophyta</taxon>
        <taxon>Coscinodiscophyceae</taxon>
        <taxon>Thalassiosirophycidae</taxon>
        <taxon>Thalassiosirales</taxon>
        <taxon>Skeletonemataceae</taxon>
        <taxon>Skeletonema</taxon>
        <taxon>Skeletonema marinoi-dohrnii complex</taxon>
    </lineage>
</organism>
<dbReference type="SUPFAM" id="SSF46689">
    <property type="entry name" value="Homeodomain-like"/>
    <property type="match status" value="1"/>
</dbReference>
<feature type="compositionally biased region" description="Basic and acidic residues" evidence="5">
    <location>
        <begin position="1"/>
        <end position="10"/>
    </location>
</feature>
<feature type="domain" description="Homeobox" evidence="6">
    <location>
        <begin position="308"/>
        <end position="371"/>
    </location>
</feature>
<keyword evidence="3 4" id="KW-0539">Nucleus</keyword>
<comment type="subcellular location">
    <subcellularLocation>
        <location evidence="4">Nucleus</location>
    </subcellularLocation>
</comment>
<dbReference type="PROSITE" id="PS50071">
    <property type="entry name" value="HOMEOBOX_2"/>
    <property type="match status" value="1"/>
</dbReference>
<evidence type="ECO:0000256" key="3">
    <source>
        <dbReference type="ARBA" id="ARBA00023242"/>
    </source>
</evidence>
<comment type="caution">
    <text evidence="7">The sequence shown here is derived from an EMBL/GenBank/DDBJ whole genome shotgun (WGS) entry which is preliminary data.</text>
</comment>
<feature type="region of interest" description="Disordered" evidence="5">
    <location>
        <begin position="1"/>
        <end position="41"/>
    </location>
</feature>
<dbReference type="Pfam" id="PF05920">
    <property type="entry name" value="Homeobox_KN"/>
    <property type="match status" value="1"/>
</dbReference>
<sequence>SGTSREHADEVAATAQDVYIPSTISEETPQEPSTPPRQPSLTAALASQALDDDHVDIAPVPQQEFTNVSPQRLYRAKFIPSSTKTRHQVPQQKLREKTLELPTSNHSPSKGIIQRRWSNMKNINNNMDYRPYHRQHQPIIAVPPVRPLHRPPVQVSHPPPHGDRSFRSIAYRPAYDVNVARRVSDAATVVASAGIHSRSSDTPTVINLTVSNDDYDYVGSNENNDAGNINMHYDLGGPILESEGPSSRNGGPLSQIYNEHRKLSGFYHPIQQQQLVAKQPLTAASTAVAAAAATAHYGSVAPQAPITKKPRSTPARLPKHITEYLKHWMNTHINYPYPSEREKEMMMYDTGIDRKRLDVWLRNNRNRYAKGKRKQSSHMFH</sequence>
<evidence type="ECO:0000256" key="2">
    <source>
        <dbReference type="ARBA" id="ARBA00023155"/>
    </source>
</evidence>
<evidence type="ECO:0000256" key="4">
    <source>
        <dbReference type="PROSITE-ProRule" id="PRU00108"/>
    </source>
</evidence>
<dbReference type="Gene3D" id="1.10.10.60">
    <property type="entry name" value="Homeodomain-like"/>
    <property type="match status" value="1"/>
</dbReference>
<reference evidence="7" key="1">
    <citation type="submission" date="2023-06" db="EMBL/GenBank/DDBJ databases">
        <title>Survivors Of The Sea: Transcriptome response of Skeletonema marinoi to long-term dormancy.</title>
        <authorList>
            <person name="Pinder M.I.M."/>
            <person name="Kourtchenko O."/>
            <person name="Robertson E.K."/>
            <person name="Larsson T."/>
            <person name="Maumus F."/>
            <person name="Osuna-Cruz C.M."/>
            <person name="Vancaester E."/>
            <person name="Stenow R."/>
            <person name="Vandepoele K."/>
            <person name="Ploug H."/>
            <person name="Bruchert V."/>
            <person name="Godhe A."/>
            <person name="Topel M."/>
        </authorList>
    </citation>
    <scope>NUCLEOTIDE SEQUENCE</scope>
    <source>
        <strain evidence="7">R05AC</strain>
    </source>
</reference>
<dbReference type="Proteomes" id="UP001224775">
    <property type="component" value="Unassembled WGS sequence"/>
</dbReference>
<dbReference type="EMBL" id="JATAAI010000049">
    <property type="protein sequence ID" value="KAK1733484.1"/>
    <property type="molecule type" value="Genomic_DNA"/>
</dbReference>
<accession>A0AAD9D594</accession>
<dbReference type="InterPro" id="IPR009057">
    <property type="entry name" value="Homeodomain-like_sf"/>
</dbReference>
<dbReference type="GO" id="GO:0005634">
    <property type="term" value="C:nucleus"/>
    <property type="evidence" value="ECO:0007669"/>
    <property type="project" value="UniProtKB-SubCell"/>
</dbReference>
<evidence type="ECO:0000313" key="8">
    <source>
        <dbReference type="Proteomes" id="UP001224775"/>
    </source>
</evidence>
<dbReference type="AlphaFoldDB" id="A0AAD9D594"/>
<protein>
    <recommendedName>
        <fullName evidence="6">Homeobox domain-containing protein</fullName>
    </recommendedName>
</protein>
<evidence type="ECO:0000256" key="1">
    <source>
        <dbReference type="ARBA" id="ARBA00023125"/>
    </source>
</evidence>